<evidence type="ECO:0000256" key="1">
    <source>
        <dbReference type="SAM" id="Phobius"/>
    </source>
</evidence>
<dbReference type="AlphaFoldDB" id="A0AA40F3L4"/>
<organism evidence="2 3">
    <name type="scientific">Schizothecium vesticola</name>
    <dbReference type="NCBI Taxonomy" id="314040"/>
    <lineage>
        <taxon>Eukaryota</taxon>
        <taxon>Fungi</taxon>
        <taxon>Dikarya</taxon>
        <taxon>Ascomycota</taxon>
        <taxon>Pezizomycotina</taxon>
        <taxon>Sordariomycetes</taxon>
        <taxon>Sordariomycetidae</taxon>
        <taxon>Sordariales</taxon>
        <taxon>Schizotheciaceae</taxon>
        <taxon>Schizothecium</taxon>
    </lineage>
</organism>
<feature type="non-terminal residue" evidence="2">
    <location>
        <position position="185"/>
    </location>
</feature>
<accession>A0AA40F3L4</accession>
<sequence>MGLAILVVYYNTTQRPETGFEKFMNTQEFGVRVLFTVFGVILGSFGIATILVSTTTLNPYHRLWSAPQPACTAVTVSPPTTAFTSLWPALQRREVFVSLVALSTLVSKFLPVLLSNIPFSPIQTWQLHLLCAWITVGCLVAMSLLLAFGLVWVRYPRMPIDPGTIAGRVYYLCHSREYGVAHGTE</sequence>
<name>A0AA40F3L4_9PEZI</name>
<reference evidence="2" key="1">
    <citation type="submission" date="2023-06" db="EMBL/GenBank/DDBJ databases">
        <title>Genome-scale phylogeny and comparative genomics of the fungal order Sordariales.</title>
        <authorList>
            <consortium name="Lawrence Berkeley National Laboratory"/>
            <person name="Hensen N."/>
            <person name="Bonometti L."/>
            <person name="Westerberg I."/>
            <person name="Brannstrom I.O."/>
            <person name="Guillou S."/>
            <person name="Cros-Aarteil S."/>
            <person name="Calhoun S."/>
            <person name="Haridas S."/>
            <person name="Kuo A."/>
            <person name="Mondo S."/>
            <person name="Pangilinan J."/>
            <person name="Riley R."/>
            <person name="LaButti K."/>
            <person name="Andreopoulos B."/>
            <person name="Lipzen A."/>
            <person name="Chen C."/>
            <person name="Yanf M."/>
            <person name="Daum C."/>
            <person name="Ng V."/>
            <person name="Clum A."/>
            <person name="Steindorff A."/>
            <person name="Ohm R."/>
            <person name="Martin F."/>
            <person name="Silar P."/>
            <person name="Natvig D."/>
            <person name="Lalanne C."/>
            <person name="Gautier V."/>
            <person name="Ament-velasquez S.L."/>
            <person name="Kruys A."/>
            <person name="Hutchinson M.I."/>
            <person name="Powell A.J."/>
            <person name="Barry K."/>
            <person name="Miller A.N."/>
            <person name="Grigoriev I.V."/>
            <person name="Debuchy R."/>
            <person name="Gladieux P."/>
            <person name="Thoren M.H."/>
            <person name="Johannesson H."/>
        </authorList>
    </citation>
    <scope>NUCLEOTIDE SEQUENCE</scope>
    <source>
        <strain evidence="2">SMH3187-1</strain>
    </source>
</reference>
<keyword evidence="1" id="KW-0472">Membrane</keyword>
<keyword evidence="1" id="KW-0812">Transmembrane</keyword>
<comment type="caution">
    <text evidence="2">The sequence shown here is derived from an EMBL/GenBank/DDBJ whole genome shotgun (WGS) entry which is preliminary data.</text>
</comment>
<keyword evidence="3" id="KW-1185">Reference proteome</keyword>
<protein>
    <submittedName>
        <fullName evidence="2">Uncharacterized protein</fullName>
    </submittedName>
</protein>
<dbReference type="EMBL" id="JAUKUD010000003">
    <property type="protein sequence ID" value="KAK0750610.1"/>
    <property type="molecule type" value="Genomic_DNA"/>
</dbReference>
<dbReference type="Pfam" id="PF11915">
    <property type="entry name" value="DUF3433"/>
    <property type="match status" value="1"/>
</dbReference>
<feature type="transmembrane region" description="Helical" evidence="1">
    <location>
        <begin position="127"/>
        <end position="153"/>
    </location>
</feature>
<gene>
    <name evidence="2" type="ORF">B0T18DRAFT_346158</name>
</gene>
<evidence type="ECO:0000313" key="3">
    <source>
        <dbReference type="Proteomes" id="UP001172155"/>
    </source>
</evidence>
<proteinExistence type="predicted"/>
<dbReference type="InterPro" id="IPR021840">
    <property type="entry name" value="DUF3433"/>
</dbReference>
<keyword evidence="1" id="KW-1133">Transmembrane helix</keyword>
<feature type="transmembrane region" description="Helical" evidence="1">
    <location>
        <begin position="29"/>
        <end position="52"/>
    </location>
</feature>
<dbReference type="Proteomes" id="UP001172155">
    <property type="component" value="Unassembled WGS sequence"/>
</dbReference>
<feature type="transmembrane region" description="Helical" evidence="1">
    <location>
        <begin position="95"/>
        <end position="115"/>
    </location>
</feature>
<evidence type="ECO:0000313" key="2">
    <source>
        <dbReference type="EMBL" id="KAK0750610.1"/>
    </source>
</evidence>